<keyword evidence="1" id="KW-0732">Signal</keyword>
<evidence type="ECO:0000256" key="1">
    <source>
        <dbReference type="SAM" id="SignalP"/>
    </source>
</evidence>
<comment type="caution">
    <text evidence="2">The sequence shown here is derived from an EMBL/GenBank/DDBJ whole genome shotgun (WGS) entry which is preliminary data.</text>
</comment>
<evidence type="ECO:0000313" key="3">
    <source>
        <dbReference type="Proteomes" id="UP000284375"/>
    </source>
</evidence>
<feature type="signal peptide" evidence="1">
    <location>
        <begin position="1"/>
        <end position="15"/>
    </location>
</feature>
<proteinExistence type="predicted"/>
<sequence length="91" mass="9332">MKLFLEVSLATLALAMPLVSCQASCTLPCASNTVCISDPTPRCVVPKGVCGGFAGFQCTDEANYCVDDPRDDCDPADGGADCIGICVDPPA</sequence>
<dbReference type="EMBL" id="LJZO01000054">
    <property type="protein sequence ID" value="ROV89938.1"/>
    <property type="molecule type" value="Genomic_DNA"/>
</dbReference>
<protein>
    <recommendedName>
        <fullName evidence="4">Extracellular membrane protein CFEM domain-containing protein</fullName>
    </recommendedName>
</protein>
<organism evidence="2 3">
    <name type="scientific">Cytospora chrysosperma</name>
    <name type="common">Cytospora canker fungus</name>
    <name type="synonym">Sphaeria chrysosperma</name>
    <dbReference type="NCBI Taxonomy" id="252740"/>
    <lineage>
        <taxon>Eukaryota</taxon>
        <taxon>Fungi</taxon>
        <taxon>Dikarya</taxon>
        <taxon>Ascomycota</taxon>
        <taxon>Pezizomycotina</taxon>
        <taxon>Sordariomycetes</taxon>
        <taxon>Sordariomycetidae</taxon>
        <taxon>Diaporthales</taxon>
        <taxon>Cytosporaceae</taxon>
        <taxon>Cytospora</taxon>
    </lineage>
</organism>
<dbReference type="Proteomes" id="UP000284375">
    <property type="component" value="Unassembled WGS sequence"/>
</dbReference>
<gene>
    <name evidence="2" type="ORF">VSDG_08256</name>
</gene>
<name>A0A423VGB5_CYTCH</name>
<accession>A0A423VGB5</accession>
<feature type="chain" id="PRO_5019161273" description="Extracellular membrane protein CFEM domain-containing protein" evidence="1">
    <location>
        <begin position="16"/>
        <end position="91"/>
    </location>
</feature>
<dbReference type="OrthoDB" id="3799394at2759"/>
<dbReference type="AlphaFoldDB" id="A0A423VGB5"/>
<evidence type="ECO:0000313" key="2">
    <source>
        <dbReference type="EMBL" id="ROV89938.1"/>
    </source>
</evidence>
<evidence type="ECO:0008006" key="4">
    <source>
        <dbReference type="Google" id="ProtNLM"/>
    </source>
</evidence>
<dbReference type="STRING" id="252740.A0A423VGB5"/>
<reference evidence="2 3" key="1">
    <citation type="submission" date="2015-09" db="EMBL/GenBank/DDBJ databases">
        <title>Host preference determinants of Valsa canker pathogens revealed by comparative genomics.</title>
        <authorList>
            <person name="Yin Z."/>
            <person name="Huang L."/>
        </authorList>
    </citation>
    <scope>NUCLEOTIDE SEQUENCE [LARGE SCALE GENOMIC DNA]</scope>
    <source>
        <strain evidence="2 3">YSFL</strain>
    </source>
</reference>
<keyword evidence="3" id="KW-1185">Reference proteome</keyword>